<dbReference type="InterPro" id="IPR002903">
    <property type="entry name" value="RsmH"/>
</dbReference>
<dbReference type="NCBIfam" id="TIGR00006">
    <property type="entry name" value="16S rRNA (cytosine(1402)-N(4))-methyltransferase RsmH"/>
    <property type="match status" value="1"/>
</dbReference>
<feature type="binding site" evidence="6">
    <location>
        <position position="82"/>
    </location>
    <ligand>
        <name>S-adenosyl-L-methionine</name>
        <dbReference type="ChEBI" id="CHEBI:59789"/>
    </ligand>
</feature>
<dbReference type="GO" id="GO:0005737">
    <property type="term" value="C:cytoplasm"/>
    <property type="evidence" value="ECO:0007669"/>
    <property type="project" value="UniProtKB-SubCell"/>
</dbReference>
<dbReference type="PANTHER" id="PTHR11265">
    <property type="entry name" value="S-ADENOSYL-METHYLTRANSFERASE MRAW"/>
    <property type="match status" value="1"/>
</dbReference>
<feature type="binding site" evidence="6">
    <location>
        <position position="110"/>
    </location>
    <ligand>
        <name>S-adenosyl-L-methionine</name>
        <dbReference type="ChEBI" id="CHEBI:59789"/>
    </ligand>
</feature>
<dbReference type="SUPFAM" id="SSF53335">
    <property type="entry name" value="S-adenosyl-L-methionine-dependent methyltransferases"/>
    <property type="match status" value="1"/>
</dbReference>
<dbReference type="HAMAP" id="MF_01007">
    <property type="entry name" value="16SrRNA_methyltr_H"/>
    <property type="match status" value="1"/>
</dbReference>
<comment type="similarity">
    <text evidence="1 6">Belongs to the methyltransferase superfamily. RsmH family.</text>
</comment>
<name>A0A0G1DLQ4_9BACT</name>
<keyword evidence="3 6" id="KW-0489">Methyltransferase</keyword>
<dbReference type="InterPro" id="IPR029063">
    <property type="entry name" value="SAM-dependent_MTases_sf"/>
</dbReference>
<dbReference type="PANTHER" id="PTHR11265:SF0">
    <property type="entry name" value="12S RRNA N4-METHYLCYTIDINE METHYLTRANSFERASE"/>
    <property type="match status" value="1"/>
</dbReference>
<feature type="binding site" evidence="6">
    <location>
        <begin position="35"/>
        <end position="37"/>
    </location>
    <ligand>
        <name>S-adenosyl-L-methionine</name>
        <dbReference type="ChEBI" id="CHEBI:59789"/>
    </ligand>
</feature>
<dbReference type="Gene3D" id="1.10.150.170">
    <property type="entry name" value="Putative methyltransferase TM0872, insert domain"/>
    <property type="match status" value="1"/>
</dbReference>
<dbReference type="PIRSF" id="PIRSF004486">
    <property type="entry name" value="MraW"/>
    <property type="match status" value="1"/>
</dbReference>
<keyword evidence="2 6" id="KW-0698">rRNA processing</keyword>
<evidence type="ECO:0000256" key="1">
    <source>
        <dbReference type="ARBA" id="ARBA00010396"/>
    </source>
</evidence>
<dbReference type="InterPro" id="IPR023397">
    <property type="entry name" value="SAM-dep_MeTrfase_MraW_recog"/>
</dbReference>
<dbReference type="Gene3D" id="3.40.50.150">
    <property type="entry name" value="Vaccinia Virus protein VP39"/>
    <property type="match status" value="1"/>
</dbReference>
<sequence>MILSDYHRPVLLPKVIELLKIEKDRQYLDATLGGGGYAFAIIGMGGKVLGIDLDPQAVEQVKKIAADKRIGDDKLVIHRGSFAGLKETALDNGFEKVRGIIFDLGVSSHQLDRSGRGFSFRKPDEALDMRFAGTDELTAAGVVNQYSKEQLYEIFAKYAEELSSRTIADAIVRARTLRGHINKVGELNSIIKKQLTGEERHKDQVLARIYQSLRIEVNSELSTINRGLTQAIEMLQPGGRVIALSYHSLEDRLVKQIFRENKVQRKLKIVTKNPIRADFPEIKLNPRARSAKLRAAEKI</sequence>
<evidence type="ECO:0000256" key="3">
    <source>
        <dbReference type="ARBA" id="ARBA00022603"/>
    </source>
</evidence>
<dbReference type="AlphaFoldDB" id="A0A0G1DLQ4"/>
<comment type="catalytic activity">
    <reaction evidence="6">
        <text>cytidine(1402) in 16S rRNA + S-adenosyl-L-methionine = N(4)-methylcytidine(1402) in 16S rRNA + S-adenosyl-L-homocysteine + H(+)</text>
        <dbReference type="Rhea" id="RHEA:42928"/>
        <dbReference type="Rhea" id="RHEA-COMP:10286"/>
        <dbReference type="Rhea" id="RHEA-COMP:10287"/>
        <dbReference type="ChEBI" id="CHEBI:15378"/>
        <dbReference type="ChEBI" id="CHEBI:57856"/>
        <dbReference type="ChEBI" id="CHEBI:59789"/>
        <dbReference type="ChEBI" id="CHEBI:74506"/>
        <dbReference type="ChEBI" id="CHEBI:82748"/>
        <dbReference type="EC" id="2.1.1.199"/>
    </reaction>
</comment>
<evidence type="ECO:0000256" key="2">
    <source>
        <dbReference type="ARBA" id="ARBA00022552"/>
    </source>
</evidence>
<organism evidence="7 8">
    <name type="scientific">Candidatus Gottesmanbacteria bacterium GW2011_GWA2_43_14</name>
    <dbReference type="NCBI Taxonomy" id="1618443"/>
    <lineage>
        <taxon>Bacteria</taxon>
        <taxon>Candidatus Gottesmaniibacteriota</taxon>
    </lineage>
</organism>
<comment type="caution">
    <text evidence="7">The sequence shown here is derived from an EMBL/GenBank/DDBJ whole genome shotgun (WGS) entry which is preliminary data.</text>
</comment>
<dbReference type="Pfam" id="PF01795">
    <property type="entry name" value="Methyltransf_5"/>
    <property type="match status" value="1"/>
</dbReference>
<comment type="function">
    <text evidence="6">Specifically methylates the N4 position of cytidine in position 1402 (C1402) of 16S rRNA.</text>
</comment>
<feature type="binding site" evidence="6">
    <location>
        <position position="52"/>
    </location>
    <ligand>
        <name>S-adenosyl-L-methionine</name>
        <dbReference type="ChEBI" id="CHEBI:59789"/>
    </ligand>
</feature>
<gene>
    <name evidence="6" type="primary">rsmH</name>
    <name evidence="7" type="ORF">UV73_C0001G0100</name>
</gene>
<evidence type="ECO:0000313" key="8">
    <source>
        <dbReference type="Proteomes" id="UP000034894"/>
    </source>
</evidence>
<evidence type="ECO:0000313" key="7">
    <source>
        <dbReference type="EMBL" id="KKS98579.1"/>
    </source>
</evidence>
<dbReference type="EMBL" id="LCFP01000001">
    <property type="protein sequence ID" value="KKS98579.1"/>
    <property type="molecule type" value="Genomic_DNA"/>
</dbReference>
<accession>A0A0G1DLQ4</accession>
<dbReference type="GO" id="GO:0070475">
    <property type="term" value="P:rRNA base methylation"/>
    <property type="evidence" value="ECO:0007669"/>
    <property type="project" value="UniProtKB-UniRule"/>
</dbReference>
<dbReference type="Proteomes" id="UP000034894">
    <property type="component" value="Unassembled WGS sequence"/>
</dbReference>
<keyword evidence="6" id="KW-0963">Cytoplasm</keyword>
<evidence type="ECO:0000256" key="6">
    <source>
        <dbReference type="HAMAP-Rule" id="MF_01007"/>
    </source>
</evidence>
<comment type="subcellular location">
    <subcellularLocation>
        <location evidence="6">Cytoplasm</location>
    </subcellularLocation>
</comment>
<dbReference type="GO" id="GO:0071424">
    <property type="term" value="F:rRNA (cytosine-N4-)-methyltransferase activity"/>
    <property type="evidence" value="ECO:0007669"/>
    <property type="project" value="UniProtKB-UniRule"/>
</dbReference>
<proteinExistence type="inferred from homology"/>
<keyword evidence="4 6" id="KW-0808">Transferase</keyword>
<evidence type="ECO:0000256" key="5">
    <source>
        <dbReference type="ARBA" id="ARBA00022691"/>
    </source>
</evidence>
<evidence type="ECO:0000256" key="4">
    <source>
        <dbReference type="ARBA" id="ARBA00022679"/>
    </source>
</evidence>
<dbReference type="SUPFAM" id="SSF81799">
    <property type="entry name" value="Putative methyltransferase TM0872, insert domain"/>
    <property type="match status" value="1"/>
</dbReference>
<feature type="binding site" evidence="6">
    <location>
        <position position="103"/>
    </location>
    <ligand>
        <name>S-adenosyl-L-methionine</name>
        <dbReference type="ChEBI" id="CHEBI:59789"/>
    </ligand>
</feature>
<reference evidence="7 8" key="1">
    <citation type="journal article" date="2015" name="Nature">
        <title>rRNA introns, odd ribosomes, and small enigmatic genomes across a large radiation of phyla.</title>
        <authorList>
            <person name="Brown C.T."/>
            <person name="Hug L.A."/>
            <person name="Thomas B.C."/>
            <person name="Sharon I."/>
            <person name="Castelle C.J."/>
            <person name="Singh A."/>
            <person name="Wilkins M.J."/>
            <person name="Williams K.H."/>
            <person name="Banfield J.F."/>
        </authorList>
    </citation>
    <scope>NUCLEOTIDE SEQUENCE [LARGE SCALE GENOMIC DNA]</scope>
</reference>
<protein>
    <recommendedName>
        <fullName evidence="6">Ribosomal RNA small subunit methyltransferase H</fullName>
        <ecNumber evidence="6">2.1.1.199</ecNumber>
    </recommendedName>
    <alternativeName>
        <fullName evidence="6">16S rRNA m(4)C1402 methyltransferase</fullName>
    </alternativeName>
    <alternativeName>
        <fullName evidence="6">rRNA (cytosine-N(4)-)-methyltransferase RsmH</fullName>
    </alternativeName>
</protein>
<dbReference type="EC" id="2.1.1.199" evidence="6"/>
<dbReference type="PATRIC" id="fig|1618443.3.peg.100"/>
<keyword evidence="5 6" id="KW-0949">S-adenosyl-L-methionine</keyword>
<dbReference type="STRING" id="1618443.UV73_C0001G0100"/>